<evidence type="ECO:0000313" key="3">
    <source>
        <dbReference type="Proteomes" id="UP001044222"/>
    </source>
</evidence>
<comment type="caution">
    <text evidence="2">The sequence shown here is derived from an EMBL/GenBank/DDBJ whole genome shotgun (WGS) entry which is preliminary data.</text>
</comment>
<sequence>MPGIELAPSCRAEAQAPVRTEKMSKEKLEGLVKSMEVMLSEVEQLKSHCGRQTEELSQLVVELRRENKELAEKYDLLVQDMREAKEIIVQLQDTKFAFDAKERQAQKLNRQL</sequence>
<name>A0A9D3MDZ2_ANGAN</name>
<reference evidence="2" key="1">
    <citation type="submission" date="2021-01" db="EMBL/GenBank/DDBJ databases">
        <title>A chromosome-scale assembly of European eel, Anguilla anguilla.</title>
        <authorList>
            <person name="Henkel C."/>
            <person name="Jong-Raadsen S.A."/>
            <person name="Dufour S."/>
            <person name="Weltzien F.-A."/>
            <person name="Palstra A.P."/>
            <person name="Pelster B."/>
            <person name="Spaink H.P."/>
            <person name="Van Den Thillart G.E."/>
            <person name="Jansen H."/>
            <person name="Zahm M."/>
            <person name="Klopp C."/>
            <person name="Cedric C."/>
            <person name="Louis A."/>
            <person name="Berthelot C."/>
            <person name="Parey E."/>
            <person name="Roest Crollius H."/>
            <person name="Montfort J."/>
            <person name="Robinson-Rechavi M."/>
            <person name="Bucao C."/>
            <person name="Bouchez O."/>
            <person name="Gislard M."/>
            <person name="Lluch J."/>
            <person name="Milhes M."/>
            <person name="Lampietro C."/>
            <person name="Lopez Roques C."/>
            <person name="Donnadieu C."/>
            <person name="Braasch I."/>
            <person name="Desvignes T."/>
            <person name="Postlethwait J."/>
            <person name="Bobe J."/>
            <person name="Guiguen Y."/>
            <person name="Dirks R."/>
        </authorList>
    </citation>
    <scope>NUCLEOTIDE SEQUENCE</scope>
    <source>
        <strain evidence="2">Tag_6206</strain>
        <tissue evidence="2">Liver</tissue>
    </source>
</reference>
<accession>A0A9D3MDZ2</accession>
<feature type="coiled-coil region" evidence="1">
    <location>
        <begin position="25"/>
        <end position="111"/>
    </location>
</feature>
<dbReference type="AlphaFoldDB" id="A0A9D3MDZ2"/>
<dbReference type="EMBL" id="JAFIRN010000006">
    <property type="protein sequence ID" value="KAG5846849.1"/>
    <property type="molecule type" value="Genomic_DNA"/>
</dbReference>
<protein>
    <submittedName>
        <fullName evidence="2">Uncharacterized protein</fullName>
    </submittedName>
</protein>
<gene>
    <name evidence="2" type="ORF">ANANG_G00119350</name>
</gene>
<evidence type="ECO:0000256" key="1">
    <source>
        <dbReference type="SAM" id="Coils"/>
    </source>
</evidence>
<organism evidence="2 3">
    <name type="scientific">Anguilla anguilla</name>
    <name type="common">European freshwater eel</name>
    <name type="synonym">Muraena anguilla</name>
    <dbReference type="NCBI Taxonomy" id="7936"/>
    <lineage>
        <taxon>Eukaryota</taxon>
        <taxon>Metazoa</taxon>
        <taxon>Chordata</taxon>
        <taxon>Craniata</taxon>
        <taxon>Vertebrata</taxon>
        <taxon>Euteleostomi</taxon>
        <taxon>Actinopterygii</taxon>
        <taxon>Neopterygii</taxon>
        <taxon>Teleostei</taxon>
        <taxon>Anguilliformes</taxon>
        <taxon>Anguillidae</taxon>
        <taxon>Anguilla</taxon>
    </lineage>
</organism>
<dbReference type="Proteomes" id="UP001044222">
    <property type="component" value="Chromosome 6"/>
</dbReference>
<keyword evidence="3" id="KW-1185">Reference proteome</keyword>
<evidence type="ECO:0000313" key="2">
    <source>
        <dbReference type="EMBL" id="KAG5846849.1"/>
    </source>
</evidence>
<proteinExistence type="predicted"/>
<keyword evidence="1" id="KW-0175">Coiled coil</keyword>